<reference evidence="1" key="1">
    <citation type="journal article" date="2019" name="MBio">
        <title>Virus Genomes from Deep Sea Sediments Expand the Ocean Megavirome and Support Independent Origins of Viral Gigantism.</title>
        <authorList>
            <person name="Backstrom D."/>
            <person name="Yutin N."/>
            <person name="Jorgensen S.L."/>
            <person name="Dharamshi J."/>
            <person name="Homa F."/>
            <person name="Zaremba-Niedwiedzka K."/>
            <person name="Spang A."/>
            <person name="Wolf Y.I."/>
            <person name="Koonin E.V."/>
            <person name="Ettema T.J."/>
        </authorList>
    </citation>
    <scope>NUCLEOTIDE SEQUENCE</scope>
</reference>
<accession>A0A481YTL1</accession>
<gene>
    <name evidence="1" type="ORF">LCMAC102_02140</name>
</gene>
<protein>
    <submittedName>
        <fullName evidence="1">Uncharacterized protein</fullName>
    </submittedName>
</protein>
<name>A0A481YTL1_9VIRU</name>
<dbReference type="EMBL" id="MK500334">
    <property type="protein sequence ID" value="QBK86419.1"/>
    <property type="molecule type" value="Genomic_DNA"/>
</dbReference>
<evidence type="ECO:0000313" key="1">
    <source>
        <dbReference type="EMBL" id="QBK86419.1"/>
    </source>
</evidence>
<sequence length="343" mass="33813">MGLTPVAALAIVTSFRAEAAAVDINTGTGGLIVDTASGGPVSLDATGASSNFTLATTADAQDLTIALTGANNSSIIIDSAGTGADALRLNSAGGIDTDASGSINFNTSDTTATAFQFSNAGTGGFDMDLGSSGFDLDTTGPINLATSEGTGGSVTLDAATNDGGVTISSGSQGIAINSGTGLIGIGHWSAGNIDIGTSATARVITVCNSTGASKLFERFGTGGLIKSQPAPTSISNADATLTIAQLLTQILTQTPTVDRTLTLPTAVLAVGGISGVEIGDSIDFYIVNEGASNSVLVAMGSGGTLVGSNEVKEALGGAGSGFYRLRFTNITAESEAYIVYRLG</sequence>
<proteinExistence type="predicted"/>
<organism evidence="1">
    <name type="scientific">Marseillevirus LCMAC102</name>
    <dbReference type="NCBI Taxonomy" id="2506603"/>
    <lineage>
        <taxon>Viruses</taxon>
        <taxon>Varidnaviria</taxon>
        <taxon>Bamfordvirae</taxon>
        <taxon>Nucleocytoviricota</taxon>
        <taxon>Megaviricetes</taxon>
        <taxon>Pimascovirales</taxon>
        <taxon>Pimascovirales incertae sedis</taxon>
        <taxon>Marseilleviridae</taxon>
    </lineage>
</organism>